<evidence type="ECO:0000256" key="15">
    <source>
        <dbReference type="ARBA" id="ARBA00048909"/>
    </source>
</evidence>
<dbReference type="GO" id="GO:0016301">
    <property type="term" value="F:kinase activity"/>
    <property type="evidence" value="ECO:0007669"/>
    <property type="project" value="UniProtKB-KW"/>
</dbReference>
<evidence type="ECO:0000256" key="14">
    <source>
        <dbReference type="ARBA" id="ARBA00047436"/>
    </source>
</evidence>
<evidence type="ECO:0000313" key="19">
    <source>
        <dbReference type="EMBL" id="GLC32872.1"/>
    </source>
</evidence>
<protein>
    <recommendedName>
        <fullName evidence="6 16">Uridine kinase</fullName>
        <ecNumber evidence="5 16">2.7.1.48</ecNumber>
    </recommendedName>
    <alternativeName>
        <fullName evidence="12 16">Cytidine monophosphokinase</fullName>
    </alternativeName>
    <alternativeName>
        <fullName evidence="13 16">Uridine monophosphokinase</fullName>
    </alternativeName>
</protein>
<dbReference type="RefSeq" id="WP_264852182.1">
    <property type="nucleotide sequence ID" value="NZ_BRXR01000001.1"/>
</dbReference>
<keyword evidence="20" id="KW-1185">Reference proteome</keyword>
<evidence type="ECO:0000256" key="8">
    <source>
        <dbReference type="ARBA" id="ARBA00022679"/>
    </source>
</evidence>
<comment type="subcellular location">
    <subcellularLocation>
        <location evidence="1 16 17">Cytoplasm</location>
    </subcellularLocation>
</comment>
<organism evidence="19 20">
    <name type="scientific">Clostridium omnivorum</name>
    <dbReference type="NCBI Taxonomy" id="1604902"/>
    <lineage>
        <taxon>Bacteria</taxon>
        <taxon>Bacillati</taxon>
        <taxon>Bacillota</taxon>
        <taxon>Clostridia</taxon>
        <taxon>Eubacteriales</taxon>
        <taxon>Clostridiaceae</taxon>
        <taxon>Clostridium</taxon>
    </lineage>
</organism>
<feature type="binding site" evidence="16">
    <location>
        <begin position="11"/>
        <end position="18"/>
    </location>
    <ligand>
        <name>ATP</name>
        <dbReference type="ChEBI" id="CHEBI:30616"/>
    </ligand>
</feature>
<dbReference type="EMBL" id="BRXR01000001">
    <property type="protein sequence ID" value="GLC32872.1"/>
    <property type="molecule type" value="Genomic_DNA"/>
</dbReference>
<dbReference type="EC" id="2.7.1.48" evidence="5 16"/>
<dbReference type="NCBIfam" id="TIGR00235">
    <property type="entry name" value="udk"/>
    <property type="match status" value="1"/>
</dbReference>
<comment type="catalytic activity">
    <reaction evidence="15 16 17">
        <text>uridine + ATP = UMP + ADP + H(+)</text>
        <dbReference type="Rhea" id="RHEA:16825"/>
        <dbReference type="ChEBI" id="CHEBI:15378"/>
        <dbReference type="ChEBI" id="CHEBI:16704"/>
        <dbReference type="ChEBI" id="CHEBI:30616"/>
        <dbReference type="ChEBI" id="CHEBI:57865"/>
        <dbReference type="ChEBI" id="CHEBI:456216"/>
        <dbReference type="EC" id="2.7.1.48"/>
    </reaction>
</comment>
<feature type="domain" description="Phosphoribulokinase/uridine kinase" evidence="18">
    <location>
        <begin position="6"/>
        <end position="192"/>
    </location>
</feature>
<evidence type="ECO:0000256" key="16">
    <source>
        <dbReference type="HAMAP-Rule" id="MF_00551"/>
    </source>
</evidence>
<dbReference type="NCBIfam" id="NF004018">
    <property type="entry name" value="PRK05480.1"/>
    <property type="match status" value="1"/>
</dbReference>
<name>A0ABQ5NCV1_9CLOT</name>
<dbReference type="Proteomes" id="UP001208567">
    <property type="component" value="Unassembled WGS sequence"/>
</dbReference>
<evidence type="ECO:0000256" key="17">
    <source>
        <dbReference type="RuleBase" id="RU003825"/>
    </source>
</evidence>
<dbReference type="InterPro" id="IPR027417">
    <property type="entry name" value="P-loop_NTPase"/>
</dbReference>
<dbReference type="Pfam" id="PF00485">
    <property type="entry name" value="PRK"/>
    <property type="match status" value="1"/>
</dbReference>
<sequence>MRRPILIGITGGTGSGKSTIAKEIYKKFGEQCIAMIEQDSYYKDQSNLSFEDRVKINYDHPDAFDTRLLVEHLNKLLNGQAIDKPSYDFEVHNRKAETTRVEPREIIIVEGILVLEELEIRDLLDIKIYVDTDADVRIIRRLIRDINERGRTVDSVINQYLNVVRPMHMQFIEPTKRYADIIIPEGGHNKVAIDMIVANIKQFLQRED</sequence>
<comment type="similarity">
    <text evidence="4 16 17">Belongs to the uridine kinase family.</text>
</comment>
<keyword evidence="11 16" id="KW-0067">ATP-binding</keyword>
<evidence type="ECO:0000256" key="4">
    <source>
        <dbReference type="ARBA" id="ARBA00005408"/>
    </source>
</evidence>
<evidence type="ECO:0000256" key="10">
    <source>
        <dbReference type="ARBA" id="ARBA00022777"/>
    </source>
</evidence>
<dbReference type="InterPro" id="IPR006083">
    <property type="entry name" value="PRK/URK"/>
</dbReference>
<dbReference type="PANTHER" id="PTHR10285">
    <property type="entry name" value="URIDINE KINASE"/>
    <property type="match status" value="1"/>
</dbReference>
<keyword evidence="7 16" id="KW-0963">Cytoplasm</keyword>
<evidence type="ECO:0000259" key="18">
    <source>
        <dbReference type="Pfam" id="PF00485"/>
    </source>
</evidence>
<evidence type="ECO:0000313" key="20">
    <source>
        <dbReference type="Proteomes" id="UP001208567"/>
    </source>
</evidence>
<evidence type="ECO:0000256" key="13">
    <source>
        <dbReference type="ARBA" id="ARBA00031452"/>
    </source>
</evidence>
<dbReference type="InterPro" id="IPR026008">
    <property type="entry name" value="Uridine_kinase"/>
</dbReference>
<comment type="caution">
    <text evidence="19">The sequence shown here is derived from an EMBL/GenBank/DDBJ whole genome shotgun (WGS) entry which is preliminary data.</text>
</comment>
<evidence type="ECO:0000256" key="3">
    <source>
        <dbReference type="ARBA" id="ARBA00004784"/>
    </source>
</evidence>
<gene>
    <name evidence="16 19" type="primary">udk</name>
    <name evidence="19" type="ORF">bsdE14_42820</name>
</gene>
<evidence type="ECO:0000256" key="5">
    <source>
        <dbReference type="ARBA" id="ARBA00012137"/>
    </source>
</evidence>
<reference evidence="19 20" key="1">
    <citation type="journal article" date="2024" name="Int. J. Syst. Evol. Microbiol.">
        <title>Clostridium omnivorum sp. nov., isolated from anoxic soil under the treatment of reductive soil disinfestation.</title>
        <authorList>
            <person name="Ueki A."/>
            <person name="Tonouchi A."/>
            <person name="Kaku N."/>
            <person name="Honma S."/>
            <person name="Ueki K."/>
        </authorList>
    </citation>
    <scope>NUCLEOTIDE SEQUENCE [LARGE SCALE GENOMIC DNA]</scope>
    <source>
        <strain evidence="19 20">E14</strain>
    </source>
</reference>
<dbReference type="Gene3D" id="3.40.50.300">
    <property type="entry name" value="P-loop containing nucleotide triphosphate hydrolases"/>
    <property type="match status" value="1"/>
</dbReference>
<proteinExistence type="inferred from homology"/>
<dbReference type="HAMAP" id="MF_00551">
    <property type="entry name" value="Uridine_kinase"/>
    <property type="match status" value="1"/>
</dbReference>
<evidence type="ECO:0000256" key="1">
    <source>
        <dbReference type="ARBA" id="ARBA00004496"/>
    </source>
</evidence>
<dbReference type="CDD" id="cd02023">
    <property type="entry name" value="UMPK"/>
    <property type="match status" value="1"/>
</dbReference>
<accession>A0ABQ5NCV1</accession>
<keyword evidence="8 16" id="KW-0808">Transferase</keyword>
<evidence type="ECO:0000256" key="9">
    <source>
        <dbReference type="ARBA" id="ARBA00022741"/>
    </source>
</evidence>
<comment type="catalytic activity">
    <reaction evidence="14 17">
        <text>cytidine + ATP = CMP + ADP + H(+)</text>
        <dbReference type="Rhea" id="RHEA:24674"/>
        <dbReference type="ChEBI" id="CHEBI:15378"/>
        <dbReference type="ChEBI" id="CHEBI:17562"/>
        <dbReference type="ChEBI" id="CHEBI:30616"/>
        <dbReference type="ChEBI" id="CHEBI:60377"/>
        <dbReference type="ChEBI" id="CHEBI:456216"/>
        <dbReference type="EC" id="2.7.1.48"/>
    </reaction>
</comment>
<evidence type="ECO:0000256" key="2">
    <source>
        <dbReference type="ARBA" id="ARBA00004690"/>
    </source>
</evidence>
<evidence type="ECO:0000256" key="7">
    <source>
        <dbReference type="ARBA" id="ARBA00022490"/>
    </source>
</evidence>
<keyword evidence="9 16" id="KW-0547">Nucleotide-binding</keyword>
<dbReference type="SUPFAM" id="SSF52540">
    <property type="entry name" value="P-loop containing nucleoside triphosphate hydrolases"/>
    <property type="match status" value="1"/>
</dbReference>
<dbReference type="InterPro" id="IPR000764">
    <property type="entry name" value="Uridine_kinase-like"/>
</dbReference>
<evidence type="ECO:0000256" key="11">
    <source>
        <dbReference type="ARBA" id="ARBA00022840"/>
    </source>
</evidence>
<dbReference type="PRINTS" id="PR00988">
    <property type="entry name" value="URIDINKINASE"/>
</dbReference>
<evidence type="ECO:0000256" key="12">
    <source>
        <dbReference type="ARBA" id="ARBA00030641"/>
    </source>
</evidence>
<comment type="pathway">
    <text evidence="2 16 17">Pyrimidine metabolism; UMP biosynthesis via salvage pathway; UMP from uridine: step 1/1.</text>
</comment>
<comment type="pathway">
    <text evidence="3 16 17">Pyrimidine metabolism; CTP biosynthesis via salvage pathway; CTP from cytidine: step 1/3.</text>
</comment>
<evidence type="ECO:0000256" key="6">
    <source>
        <dbReference type="ARBA" id="ARBA00021478"/>
    </source>
</evidence>
<keyword evidence="10 16" id="KW-0418">Kinase</keyword>